<keyword evidence="1" id="KW-0472">Membrane</keyword>
<keyword evidence="3" id="KW-1185">Reference proteome</keyword>
<sequence>MHSAHFAAAGRGGQIGVLFGAFSAWGKLGMYMPYSLYTPHSEIFWFSAFFLVVPLMLLLPDPPPPQAEDEEE</sequence>
<name>A0A8H7D979_9AGAR</name>
<feature type="transmembrane region" description="Helical" evidence="1">
    <location>
        <begin position="12"/>
        <end position="31"/>
    </location>
</feature>
<dbReference type="EMBL" id="JACAZH010000007">
    <property type="protein sequence ID" value="KAF7364212.1"/>
    <property type="molecule type" value="Genomic_DNA"/>
</dbReference>
<dbReference type="Proteomes" id="UP000623467">
    <property type="component" value="Unassembled WGS sequence"/>
</dbReference>
<proteinExistence type="predicted"/>
<accession>A0A8H7D979</accession>
<feature type="transmembrane region" description="Helical" evidence="1">
    <location>
        <begin position="43"/>
        <end position="59"/>
    </location>
</feature>
<dbReference type="AlphaFoldDB" id="A0A8H7D979"/>
<evidence type="ECO:0000256" key="1">
    <source>
        <dbReference type="SAM" id="Phobius"/>
    </source>
</evidence>
<reference evidence="2" key="1">
    <citation type="submission" date="2020-05" db="EMBL/GenBank/DDBJ databases">
        <title>Mycena genomes resolve the evolution of fungal bioluminescence.</title>
        <authorList>
            <person name="Tsai I.J."/>
        </authorList>
    </citation>
    <scope>NUCLEOTIDE SEQUENCE</scope>
    <source>
        <strain evidence="2">160909Yilan</strain>
    </source>
</reference>
<comment type="caution">
    <text evidence="2">The sequence shown here is derived from an EMBL/GenBank/DDBJ whole genome shotgun (WGS) entry which is preliminary data.</text>
</comment>
<evidence type="ECO:0000313" key="2">
    <source>
        <dbReference type="EMBL" id="KAF7364212.1"/>
    </source>
</evidence>
<protein>
    <submittedName>
        <fullName evidence="2">Uncharacterized protein</fullName>
    </submittedName>
</protein>
<evidence type="ECO:0000313" key="3">
    <source>
        <dbReference type="Proteomes" id="UP000623467"/>
    </source>
</evidence>
<gene>
    <name evidence="2" type="ORF">MSAN_01080700</name>
</gene>
<keyword evidence="1" id="KW-1133">Transmembrane helix</keyword>
<organism evidence="2 3">
    <name type="scientific">Mycena sanguinolenta</name>
    <dbReference type="NCBI Taxonomy" id="230812"/>
    <lineage>
        <taxon>Eukaryota</taxon>
        <taxon>Fungi</taxon>
        <taxon>Dikarya</taxon>
        <taxon>Basidiomycota</taxon>
        <taxon>Agaricomycotina</taxon>
        <taxon>Agaricomycetes</taxon>
        <taxon>Agaricomycetidae</taxon>
        <taxon>Agaricales</taxon>
        <taxon>Marasmiineae</taxon>
        <taxon>Mycenaceae</taxon>
        <taxon>Mycena</taxon>
    </lineage>
</organism>
<keyword evidence="1" id="KW-0812">Transmembrane</keyword>